<dbReference type="PANTHER" id="PTHR10039">
    <property type="entry name" value="AMELOGENIN"/>
    <property type="match status" value="1"/>
</dbReference>
<reference evidence="6 7" key="1">
    <citation type="submission" date="2017-12" db="EMBL/GenBank/DDBJ databases">
        <title>Comparative genomics of Botrytis spp.</title>
        <authorList>
            <person name="Valero-Jimenez C.A."/>
            <person name="Tapia P."/>
            <person name="Veloso J."/>
            <person name="Silva-Moreno E."/>
            <person name="Staats M."/>
            <person name="Valdes J.H."/>
            <person name="Van Kan J.A.L."/>
        </authorList>
    </citation>
    <scope>NUCLEOTIDE SEQUENCE [LARGE SCALE GENOMIC DNA]</scope>
    <source>
        <strain evidence="6 7">Bp0003</strain>
    </source>
</reference>
<feature type="domain" description="GPI inositol-deacylase winged helix" evidence="4">
    <location>
        <begin position="548"/>
        <end position="642"/>
    </location>
</feature>
<dbReference type="PANTHER" id="PTHR10039:SF15">
    <property type="entry name" value="NACHT DOMAIN-CONTAINING PROTEIN"/>
    <property type="match status" value="1"/>
</dbReference>
<evidence type="ECO:0000313" key="6">
    <source>
        <dbReference type="EMBL" id="TGO30135.1"/>
    </source>
</evidence>
<keyword evidence="2" id="KW-0040">ANK repeat</keyword>
<name>A0A4Z1FZY6_9HELO</name>
<dbReference type="InterPro" id="IPR056884">
    <property type="entry name" value="NPHP3-like_N"/>
</dbReference>
<evidence type="ECO:0000256" key="2">
    <source>
        <dbReference type="PROSITE-ProRule" id="PRU00023"/>
    </source>
</evidence>
<dbReference type="Gene3D" id="3.40.50.300">
    <property type="entry name" value="P-loop containing nucleotide triphosphate hydrolases"/>
    <property type="match status" value="1"/>
</dbReference>
<dbReference type="SUPFAM" id="SSF48403">
    <property type="entry name" value="Ankyrin repeat"/>
    <property type="match status" value="2"/>
</dbReference>
<accession>A0A4Z1FZY6</accession>
<feature type="domain" description="Nephrocystin 3-like N-terminal" evidence="5">
    <location>
        <begin position="278"/>
        <end position="441"/>
    </location>
</feature>
<comment type="caution">
    <text evidence="6">The sequence shown here is derived from an EMBL/GenBank/DDBJ whole genome shotgun (WGS) entry which is preliminary data.</text>
</comment>
<dbReference type="InterPro" id="IPR027417">
    <property type="entry name" value="P-loop_NTPase"/>
</dbReference>
<dbReference type="Pfam" id="PF13637">
    <property type="entry name" value="Ank_4"/>
    <property type="match status" value="1"/>
</dbReference>
<dbReference type="SUPFAM" id="SSF52540">
    <property type="entry name" value="P-loop containing nucleoside triphosphate hydrolases"/>
    <property type="match status" value="1"/>
</dbReference>
<evidence type="ECO:0000259" key="5">
    <source>
        <dbReference type="Pfam" id="PF24883"/>
    </source>
</evidence>
<keyword evidence="1" id="KW-0677">Repeat</keyword>
<dbReference type="InterPro" id="IPR054471">
    <property type="entry name" value="GPIID_WHD"/>
</dbReference>
<evidence type="ECO:0000259" key="4">
    <source>
        <dbReference type="Pfam" id="PF22939"/>
    </source>
</evidence>
<dbReference type="PRINTS" id="PR01415">
    <property type="entry name" value="ANKYRIN"/>
</dbReference>
<dbReference type="Pfam" id="PF12796">
    <property type="entry name" value="Ank_2"/>
    <property type="match status" value="2"/>
</dbReference>
<dbReference type="AlphaFoldDB" id="A0A4Z1FZY6"/>
<evidence type="ECO:0008006" key="8">
    <source>
        <dbReference type="Google" id="ProtNLM"/>
    </source>
</evidence>
<dbReference type="Pfam" id="PF17109">
    <property type="entry name" value="Goodbye"/>
    <property type="match status" value="1"/>
</dbReference>
<dbReference type="SMART" id="SM00248">
    <property type="entry name" value="ANK"/>
    <property type="match status" value="6"/>
</dbReference>
<dbReference type="Proteomes" id="UP000297910">
    <property type="component" value="Unassembled WGS sequence"/>
</dbReference>
<dbReference type="Pfam" id="PF22939">
    <property type="entry name" value="WHD_GPIID"/>
    <property type="match status" value="1"/>
</dbReference>
<evidence type="ECO:0000313" key="7">
    <source>
        <dbReference type="Proteomes" id="UP000297910"/>
    </source>
</evidence>
<dbReference type="EMBL" id="PQXI01000007">
    <property type="protein sequence ID" value="TGO30135.1"/>
    <property type="molecule type" value="Genomic_DNA"/>
</dbReference>
<keyword evidence="7" id="KW-1185">Reference proteome</keyword>
<evidence type="ECO:0000256" key="1">
    <source>
        <dbReference type="ARBA" id="ARBA00022737"/>
    </source>
</evidence>
<dbReference type="InterPro" id="IPR031350">
    <property type="entry name" value="Goodbye_dom"/>
</dbReference>
<sequence>MGEAVTEKHEPASPKGVYLIEGSLLDLWQQASEDFERSNAFQGYQKKDADCLSKPDIEFWLWEFKRHRHPDDKFKKVSKAIGQHLYIIQSAMKLIKFGTSIASSLCAAASPASLVVSAFAFLFDSLVKVSEDFDKIELFFGEIAKTFNHLKNLDGRLDLAETEPLKESIIEIFVCSLDICKIGLLETEKRFKKWLQKMRGDDKLDASFKRMQAADDQFSSALRVATVALGTTVVKGMTDITAGIGRKRFQEILNWLSRKDFFNTYQKLREEVEYNPNAGKWLLNSKQFRRWRDQDCRGLWYTGPPGIGKSVIASIIINNLLRLPSQTNGLSKKPLVCYIFLSYKTETDVKLLLGSVVRQVQSTCDVPEDIKNKFDNCNNEEHNLGKEELLRFLSLLIEGRRLYIVVDALDECPWKLRKPLLDCFWEISSKNAVVKILITSRIMEDLTEYQKPFATSEIMANDEDMIDYINNIIEEHSETLREHEDEIRRIVPKKSSGMFIIARLHMDALVDTQVDDLLMNTLYNLPETLDARYESTLERIRGKREPLKDIAEKVLAWVSYAIEPLSVQELRHALATNMVINGVNLLDDANTMLNEDGLFNEKYMTKENDITAYCCGLVVVDIDNDVRFVHRSVQEYFEKKKMQKFPDFEYQIALACAKYLTICAAGRPNNPQIQSELEDQDDSTEEIYQFVTAKLKDFPFSAYASKYLHLHIHRFRAISHVPSPPASLNALIQQLLNETTSRQLYSYLLHWFKTYYSKSEILDDQNEFTVSDLTTTLDILHVATFLGSVQLVEDAIKSNDIKGLDSYGQSALVVAFKNDLDDIAEILLDHGATVDLSTRKGHALLLYAAEKNYFKIVEKIVGNLPDDGSSGFLKILGLVMILVYDILSFFVNILIFRDPNNIEPARSEVKDDTNIMNDDSLIDYKRFLSFAYHGEREELCDIFAVKRIDPKLIKKDFSSSDKFNSNYSSDNNLYTSYRRSADGWKDRIQSGDEDDEIEDALPKVKALFIKTACFLAIERVQCSVVETLLENGIDVNLKNYQGQSLLHRATAINSREMVETIIGKKPEVNLRDNNGRTALMAYADLNRNDDHGASMNLLHIHGGHEMYEAAIFGATGVVKFYLKHGIDPSIVNIFGWTPLHCAAANGHLEVVRVLLGAKANPSSIGDTGKTPLDFVESGKMHNNGIELGKRHYGYLERRRKRLSPQELDDRRDLIRKELIDHGAKTSDELLAKIGEDQFKFGPGGQYTHKGCWGDSAAKDIKRVQGL</sequence>
<evidence type="ECO:0000259" key="3">
    <source>
        <dbReference type="Pfam" id="PF17109"/>
    </source>
</evidence>
<feature type="repeat" description="ANK" evidence="2">
    <location>
        <begin position="807"/>
        <end position="839"/>
    </location>
</feature>
<dbReference type="PROSITE" id="PS50297">
    <property type="entry name" value="ANK_REP_REGION"/>
    <property type="match status" value="1"/>
</dbReference>
<organism evidence="6 7">
    <name type="scientific">Botrytis paeoniae</name>
    <dbReference type="NCBI Taxonomy" id="278948"/>
    <lineage>
        <taxon>Eukaryota</taxon>
        <taxon>Fungi</taxon>
        <taxon>Dikarya</taxon>
        <taxon>Ascomycota</taxon>
        <taxon>Pezizomycotina</taxon>
        <taxon>Leotiomycetes</taxon>
        <taxon>Helotiales</taxon>
        <taxon>Sclerotiniaceae</taxon>
        <taxon>Botrytis</taxon>
    </lineage>
</organism>
<dbReference type="Pfam" id="PF24883">
    <property type="entry name" value="NPHP3_N"/>
    <property type="match status" value="1"/>
</dbReference>
<feature type="domain" description="Fungal STAND N-terminal Goodbye" evidence="3">
    <location>
        <begin position="28"/>
        <end position="151"/>
    </location>
</feature>
<dbReference type="Gene3D" id="1.25.40.20">
    <property type="entry name" value="Ankyrin repeat-containing domain"/>
    <property type="match status" value="2"/>
</dbReference>
<dbReference type="InterPro" id="IPR036770">
    <property type="entry name" value="Ankyrin_rpt-contain_sf"/>
</dbReference>
<feature type="repeat" description="ANK" evidence="2">
    <location>
        <begin position="1041"/>
        <end position="1073"/>
    </location>
</feature>
<feature type="repeat" description="ANK" evidence="2">
    <location>
        <begin position="1134"/>
        <end position="1166"/>
    </location>
</feature>
<proteinExistence type="predicted"/>
<dbReference type="InterPro" id="IPR002110">
    <property type="entry name" value="Ankyrin_rpt"/>
</dbReference>
<protein>
    <recommendedName>
        <fullName evidence="8">NACHT domain-containing protein</fullName>
    </recommendedName>
</protein>
<gene>
    <name evidence="6" type="ORF">BPAE_0007g00080</name>
</gene>
<dbReference type="PROSITE" id="PS50088">
    <property type="entry name" value="ANK_REPEAT"/>
    <property type="match status" value="3"/>
</dbReference>